<dbReference type="KEGG" id="sand:H3309_10830"/>
<dbReference type="InterPro" id="IPR046335">
    <property type="entry name" value="LacI/GalR-like_sensor"/>
</dbReference>
<dbReference type="CDD" id="cd01392">
    <property type="entry name" value="HTH_LacI"/>
    <property type="match status" value="1"/>
</dbReference>
<evidence type="ECO:0000259" key="5">
    <source>
        <dbReference type="PROSITE" id="PS50932"/>
    </source>
</evidence>
<evidence type="ECO:0000256" key="1">
    <source>
        <dbReference type="ARBA" id="ARBA00023015"/>
    </source>
</evidence>
<gene>
    <name evidence="6" type="ORF">H3309_10830</name>
</gene>
<evidence type="ECO:0000256" key="2">
    <source>
        <dbReference type="ARBA" id="ARBA00023125"/>
    </source>
</evidence>
<dbReference type="PROSITE" id="PS50932">
    <property type="entry name" value="HTH_LACI_2"/>
    <property type="match status" value="1"/>
</dbReference>
<feature type="domain" description="HTH lacI-type" evidence="5">
    <location>
        <begin position="28"/>
        <end position="81"/>
    </location>
</feature>
<dbReference type="PANTHER" id="PTHR30146:SF138">
    <property type="entry name" value="TRANSCRIPTIONAL REGULATORY PROTEIN"/>
    <property type="match status" value="1"/>
</dbReference>
<dbReference type="SUPFAM" id="SSF47413">
    <property type="entry name" value="lambda repressor-like DNA-binding domains"/>
    <property type="match status" value="1"/>
</dbReference>
<name>A0A7G5IET9_9SPHN</name>
<feature type="region of interest" description="Disordered" evidence="4">
    <location>
        <begin position="1"/>
        <end position="25"/>
    </location>
</feature>
<dbReference type="CDD" id="cd06278">
    <property type="entry name" value="PBP1_LacI-like"/>
    <property type="match status" value="1"/>
</dbReference>
<dbReference type="InterPro" id="IPR028082">
    <property type="entry name" value="Peripla_BP_I"/>
</dbReference>
<dbReference type="PANTHER" id="PTHR30146">
    <property type="entry name" value="LACI-RELATED TRANSCRIPTIONAL REPRESSOR"/>
    <property type="match status" value="1"/>
</dbReference>
<evidence type="ECO:0000256" key="4">
    <source>
        <dbReference type="SAM" id="MobiDB-lite"/>
    </source>
</evidence>
<sequence length="357" mass="38033">MLGPGGSAAMVERGRRRARVVPEEPKRTRAADVAAIAGVSESAVSRTFRDGSVSAHVRQRVLAAARELGYRPNAMAQALLTRRSNVIAILMTTNTNSHFPEVLSALSHAADAHRMRVMLFTVDDPLQVSDVVDQILSYQVDGVLSLTEVPAADARILESQGVELVLYNRARADYAANLVSCDHRAAGRVLGEHLLALGHRDFAMVEGPQRSSLALDRAQGVYDALAEAGIERRAVPVAIGDFGYESGRAGASALLSGKAKVTALVCVSDVMAIGAIDEASSRGLHVPDDLSVAGFDGVPAGTWDRYRLTTMRQPLPQLADAAIETIVRKLANPTRARETRLLVCDLQIGASTKARAG</sequence>
<keyword evidence="2 6" id="KW-0238">DNA-binding</keyword>
<dbReference type="InterPro" id="IPR010982">
    <property type="entry name" value="Lambda_DNA-bd_dom_sf"/>
</dbReference>
<protein>
    <submittedName>
        <fullName evidence="6">LacI family DNA-binding transcriptional regulator</fullName>
    </submittedName>
</protein>
<dbReference type="Pfam" id="PF00356">
    <property type="entry name" value="LacI"/>
    <property type="match status" value="1"/>
</dbReference>
<evidence type="ECO:0000256" key="3">
    <source>
        <dbReference type="ARBA" id="ARBA00023163"/>
    </source>
</evidence>
<dbReference type="Gene3D" id="1.10.260.40">
    <property type="entry name" value="lambda repressor-like DNA-binding domains"/>
    <property type="match status" value="1"/>
</dbReference>
<dbReference type="Pfam" id="PF13377">
    <property type="entry name" value="Peripla_BP_3"/>
    <property type="match status" value="1"/>
</dbReference>
<dbReference type="EMBL" id="CP059851">
    <property type="protein sequence ID" value="QMW21881.1"/>
    <property type="molecule type" value="Genomic_DNA"/>
</dbReference>
<accession>A0A7G5IET9</accession>
<keyword evidence="1" id="KW-0805">Transcription regulation</keyword>
<dbReference type="RefSeq" id="WP_182294727.1">
    <property type="nucleotide sequence ID" value="NZ_CP059851.1"/>
</dbReference>
<dbReference type="Gene3D" id="3.40.50.2300">
    <property type="match status" value="2"/>
</dbReference>
<proteinExistence type="predicted"/>
<dbReference type="InterPro" id="IPR000843">
    <property type="entry name" value="HTH_LacI"/>
</dbReference>
<dbReference type="GO" id="GO:0003700">
    <property type="term" value="F:DNA-binding transcription factor activity"/>
    <property type="evidence" value="ECO:0007669"/>
    <property type="project" value="TreeGrafter"/>
</dbReference>
<keyword evidence="3" id="KW-0804">Transcription</keyword>
<dbReference type="SUPFAM" id="SSF53822">
    <property type="entry name" value="Periplasmic binding protein-like I"/>
    <property type="match status" value="1"/>
</dbReference>
<dbReference type="AlphaFoldDB" id="A0A7G5IET9"/>
<evidence type="ECO:0000313" key="6">
    <source>
        <dbReference type="EMBL" id="QMW21881.1"/>
    </source>
</evidence>
<dbReference type="GO" id="GO:0000976">
    <property type="term" value="F:transcription cis-regulatory region binding"/>
    <property type="evidence" value="ECO:0007669"/>
    <property type="project" value="TreeGrafter"/>
</dbReference>
<dbReference type="SMART" id="SM00354">
    <property type="entry name" value="HTH_LACI"/>
    <property type="match status" value="1"/>
</dbReference>
<organism evidence="6 7">
    <name type="scientific">Sandaracinobacteroides saxicola</name>
    <dbReference type="NCBI Taxonomy" id="2759707"/>
    <lineage>
        <taxon>Bacteria</taxon>
        <taxon>Pseudomonadati</taxon>
        <taxon>Pseudomonadota</taxon>
        <taxon>Alphaproteobacteria</taxon>
        <taxon>Sphingomonadales</taxon>
        <taxon>Sphingosinicellaceae</taxon>
        <taxon>Sandaracinobacteroides</taxon>
    </lineage>
</organism>
<dbReference type="Proteomes" id="UP000515292">
    <property type="component" value="Chromosome"/>
</dbReference>
<keyword evidence="7" id="KW-1185">Reference proteome</keyword>
<evidence type="ECO:0000313" key="7">
    <source>
        <dbReference type="Proteomes" id="UP000515292"/>
    </source>
</evidence>
<reference evidence="6 7" key="1">
    <citation type="submission" date="2020-07" db="EMBL/GenBank/DDBJ databases">
        <title>Complete genome sequence for Sandaracinobacter sp. M6.</title>
        <authorList>
            <person name="Tang Y."/>
            <person name="Liu Q."/>
            <person name="Guo Z."/>
            <person name="Lei P."/>
            <person name="Huang B."/>
        </authorList>
    </citation>
    <scope>NUCLEOTIDE SEQUENCE [LARGE SCALE GENOMIC DNA]</scope>
    <source>
        <strain evidence="6 7">M6</strain>
    </source>
</reference>